<evidence type="ECO:0000256" key="3">
    <source>
        <dbReference type="ARBA" id="ARBA00022692"/>
    </source>
</evidence>
<keyword evidence="3 7" id="KW-0812">Transmembrane</keyword>
<evidence type="ECO:0000256" key="4">
    <source>
        <dbReference type="ARBA" id="ARBA00022989"/>
    </source>
</evidence>
<keyword evidence="2" id="KW-0813">Transport</keyword>
<feature type="transmembrane region" description="Helical" evidence="7">
    <location>
        <begin position="117"/>
        <end position="137"/>
    </location>
</feature>
<dbReference type="EMBL" id="CAWUHC010000046">
    <property type="protein sequence ID" value="CAK7224010.1"/>
    <property type="molecule type" value="Genomic_DNA"/>
</dbReference>
<evidence type="ECO:0000313" key="10">
    <source>
        <dbReference type="Proteomes" id="UP001642406"/>
    </source>
</evidence>
<dbReference type="InterPro" id="IPR036259">
    <property type="entry name" value="MFS_trans_sf"/>
</dbReference>
<gene>
    <name evidence="9" type="ORF">SBRCBS47491_005403</name>
</gene>
<dbReference type="Pfam" id="PF06609">
    <property type="entry name" value="TRI12"/>
    <property type="match status" value="1"/>
</dbReference>
<dbReference type="CDD" id="cd06179">
    <property type="entry name" value="MFS_TRI12_like"/>
    <property type="match status" value="1"/>
</dbReference>
<protein>
    <recommendedName>
        <fullName evidence="8">Major facilitator superfamily (MFS) profile domain-containing protein</fullName>
    </recommendedName>
</protein>
<feature type="transmembrane region" description="Helical" evidence="7">
    <location>
        <begin position="282"/>
        <end position="299"/>
    </location>
</feature>
<feature type="transmembrane region" description="Helical" evidence="7">
    <location>
        <begin position="411"/>
        <end position="438"/>
    </location>
</feature>
<feature type="transmembrane region" description="Helical" evidence="7">
    <location>
        <begin position="353"/>
        <end position="379"/>
    </location>
</feature>
<comment type="caution">
    <text evidence="9">The sequence shown here is derived from an EMBL/GenBank/DDBJ whole genome shotgun (WGS) entry which is preliminary data.</text>
</comment>
<feature type="transmembrane region" description="Helical" evidence="7">
    <location>
        <begin position="540"/>
        <end position="558"/>
    </location>
</feature>
<feature type="transmembrane region" description="Helical" evidence="7">
    <location>
        <begin position="320"/>
        <end position="341"/>
    </location>
</feature>
<evidence type="ECO:0000256" key="6">
    <source>
        <dbReference type="SAM" id="MobiDB-lite"/>
    </source>
</evidence>
<reference evidence="9 10" key="1">
    <citation type="submission" date="2024-01" db="EMBL/GenBank/DDBJ databases">
        <authorList>
            <person name="Allen C."/>
            <person name="Tagirdzhanova G."/>
        </authorList>
    </citation>
    <scope>NUCLEOTIDE SEQUENCE [LARGE SCALE GENOMIC DNA]</scope>
</reference>
<dbReference type="PANTHER" id="PTHR23501:SF109">
    <property type="entry name" value="MAJOR FACILITATOR SUPERFAMILY (MFS) PROFILE DOMAIN-CONTAINING PROTEIN-RELATED"/>
    <property type="match status" value="1"/>
</dbReference>
<keyword evidence="10" id="KW-1185">Reference proteome</keyword>
<evidence type="ECO:0000256" key="2">
    <source>
        <dbReference type="ARBA" id="ARBA00022448"/>
    </source>
</evidence>
<evidence type="ECO:0000256" key="1">
    <source>
        <dbReference type="ARBA" id="ARBA00004141"/>
    </source>
</evidence>
<feature type="transmembrane region" description="Helical" evidence="7">
    <location>
        <begin position="175"/>
        <end position="196"/>
    </location>
</feature>
<keyword evidence="5 7" id="KW-0472">Membrane</keyword>
<feature type="transmembrane region" description="Helical" evidence="7">
    <location>
        <begin position="208"/>
        <end position="229"/>
    </location>
</feature>
<accession>A0ABP0BX83</accession>
<dbReference type="InterPro" id="IPR020846">
    <property type="entry name" value="MFS_dom"/>
</dbReference>
<sequence length="599" mass="64305">MTEKLDNSLKDAEIHHQEISMNDPDPQKTGEADGADDADEHDTRYWFSWKFIGSFIGVVLLANNVFIAYSIPVSILSVINADIGPSTNISMVSLVLTLIKGVLILIYGTLSDAFGRRWFLILGQLLSGVGSVISAKAPSVDVLVGGTAIIALGGASQPLYPLFVQEIVPNKYRGIGQAVITGSVLTFIGFGPLIGRTLVNHDPSGWRWVYWMNSILCFVSSGLFFLCYFPPSFRQLHETKSKWAQIKEIDSVGFFLYASGLVVMLLGFVWSTGTAGWNTPRAYAPVAVGSAVIIAFGFWEAYSSAKTKLIPTRHFKLRSYIPSVVVGAIGQLGYFSLNLFWPQQITSLYTTDQIRVGLISSTTGTALAAGEIVMGVLLWKIKHTHIQIRVAAVLLTLFMGLMAYANEHREAFAIAMTVLAGFSVGYVELLSAITIGLIAPPDEIGIANGFLASCRSITGTIASSVFLSIYASRTAKEIPGKIKPAAEAAGLPASSLPQLMKAVANGTDAALQAVPGMTLSVQQAVAAAKKQAYSASLQTVYLSSIAFCGVALIAACVVEDVTKYMTNTVNKRIDGKRGIIDDAINRKAGDEKAENVFDD</sequence>
<feature type="transmembrane region" description="Helical" evidence="7">
    <location>
        <begin position="386"/>
        <end position="405"/>
    </location>
</feature>
<dbReference type="PANTHER" id="PTHR23501">
    <property type="entry name" value="MAJOR FACILITATOR SUPERFAMILY"/>
    <property type="match status" value="1"/>
</dbReference>
<dbReference type="InterPro" id="IPR010573">
    <property type="entry name" value="MFS_Str1/Tri12-like"/>
</dbReference>
<organism evidence="9 10">
    <name type="scientific">Sporothrix bragantina</name>
    <dbReference type="NCBI Taxonomy" id="671064"/>
    <lineage>
        <taxon>Eukaryota</taxon>
        <taxon>Fungi</taxon>
        <taxon>Dikarya</taxon>
        <taxon>Ascomycota</taxon>
        <taxon>Pezizomycotina</taxon>
        <taxon>Sordariomycetes</taxon>
        <taxon>Sordariomycetidae</taxon>
        <taxon>Ophiostomatales</taxon>
        <taxon>Ophiostomataceae</taxon>
        <taxon>Sporothrix</taxon>
    </lineage>
</organism>
<feature type="region of interest" description="Disordered" evidence="6">
    <location>
        <begin position="16"/>
        <end position="37"/>
    </location>
</feature>
<evidence type="ECO:0000256" key="7">
    <source>
        <dbReference type="SAM" id="Phobius"/>
    </source>
</evidence>
<feature type="transmembrane region" description="Helical" evidence="7">
    <location>
        <begin position="249"/>
        <end position="270"/>
    </location>
</feature>
<evidence type="ECO:0000313" key="9">
    <source>
        <dbReference type="EMBL" id="CAK7224010.1"/>
    </source>
</evidence>
<name>A0ABP0BX83_9PEZI</name>
<dbReference type="Proteomes" id="UP001642406">
    <property type="component" value="Unassembled WGS sequence"/>
</dbReference>
<dbReference type="InterPro" id="IPR053791">
    <property type="entry name" value="MFS_Tri12-like"/>
</dbReference>
<feature type="transmembrane region" description="Helical" evidence="7">
    <location>
        <begin position="450"/>
        <end position="471"/>
    </location>
</feature>
<evidence type="ECO:0000259" key="8">
    <source>
        <dbReference type="PROSITE" id="PS50850"/>
    </source>
</evidence>
<feature type="domain" description="Major facilitator superfamily (MFS) profile" evidence="8">
    <location>
        <begin position="50"/>
        <end position="563"/>
    </location>
</feature>
<dbReference type="SUPFAM" id="SSF103473">
    <property type="entry name" value="MFS general substrate transporter"/>
    <property type="match status" value="1"/>
</dbReference>
<dbReference type="Gene3D" id="1.20.1250.20">
    <property type="entry name" value="MFS general substrate transporter like domains"/>
    <property type="match status" value="1"/>
</dbReference>
<evidence type="ECO:0000256" key="5">
    <source>
        <dbReference type="ARBA" id="ARBA00023136"/>
    </source>
</evidence>
<feature type="transmembrane region" description="Helical" evidence="7">
    <location>
        <begin position="51"/>
        <end position="71"/>
    </location>
</feature>
<proteinExistence type="predicted"/>
<feature type="transmembrane region" description="Helical" evidence="7">
    <location>
        <begin position="91"/>
        <end position="110"/>
    </location>
</feature>
<feature type="transmembrane region" description="Helical" evidence="7">
    <location>
        <begin position="143"/>
        <end position="163"/>
    </location>
</feature>
<comment type="subcellular location">
    <subcellularLocation>
        <location evidence="1">Membrane</location>
        <topology evidence="1">Multi-pass membrane protein</topology>
    </subcellularLocation>
</comment>
<dbReference type="PROSITE" id="PS50850">
    <property type="entry name" value="MFS"/>
    <property type="match status" value="1"/>
</dbReference>
<keyword evidence="4 7" id="KW-1133">Transmembrane helix</keyword>